<protein>
    <submittedName>
        <fullName evidence="2">Uncharacterized protein</fullName>
    </submittedName>
</protein>
<accession>A0A194UWW4</accession>
<dbReference type="Proteomes" id="UP000078576">
    <property type="component" value="Unassembled WGS sequence"/>
</dbReference>
<feature type="region of interest" description="Disordered" evidence="1">
    <location>
        <begin position="1"/>
        <end position="23"/>
    </location>
</feature>
<name>A0A194UWW4_CYTMA</name>
<dbReference type="OrthoDB" id="5231319at2759"/>
<gene>
    <name evidence="2" type="ORF">VP1G_03515</name>
</gene>
<sequence>MAANKTVRATTGAEMTEAERADPNAAWEATVTKGMKETENEMILQRLPEETLVARYTMVKKDATGGKRSCERWKHFHLPEMTGPGIITRWKVHEGNIVMKHRPDRLDRDGASGYASLGP</sequence>
<dbReference type="AlphaFoldDB" id="A0A194UWW4"/>
<evidence type="ECO:0000256" key="1">
    <source>
        <dbReference type="SAM" id="MobiDB-lite"/>
    </source>
</evidence>
<evidence type="ECO:0000313" key="2">
    <source>
        <dbReference type="EMBL" id="KUI56185.1"/>
    </source>
</evidence>
<proteinExistence type="predicted"/>
<keyword evidence="3" id="KW-1185">Reference proteome</keyword>
<dbReference type="EMBL" id="KN714686">
    <property type="protein sequence ID" value="KUI56185.1"/>
    <property type="molecule type" value="Genomic_DNA"/>
</dbReference>
<evidence type="ECO:0000313" key="3">
    <source>
        <dbReference type="Proteomes" id="UP000078576"/>
    </source>
</evidence>
<reference evidence="3" key="1">
    <citation type="submission" date="2014-12" db="EMBL/GenBank/DDBJ databases">
        <title>Genome Sequence of Valsa Canker Pathogens Uncovers a Specific Adaption of Colonization on Woody Bark.</title>
        <authorList>
            <person name="Yin Z."/>
            <person name="Liu H."/>
            <person name="Gao X."/>
            <person name="Li Z."/>
            <person name="Song N."/>
            <person name="Ke X."/>
            <person name="Dai Q."/>
            <person name="Wu Y."/>
            <person name="Sun Y."/>
            <person name="Xu J.-R."/>
            <person name="Kang Z.K."/>
            <person name="Wang L."/>
            <person name="Huang L."/>
        </authorList>
    </citation>
    <scope>NUCLEOTIDE SEQUENCE [LARGE SCALE GENOMIC DNA]</scope>
    <source>
        <strain evidence="3">SXYL134</strain>
    </source>
</reference>
<organism evidence="2 3">
    <name type="scientific">Cytospora mali</name>
    <name type="common">Apple Valsa canker fungus</name>
    <name type="synonym">Valsa mali</name>
    <dbReference type="NCBI Taxonomy" id="578113"/>
    <lineage>
        <taxon>Eukaryota</taxon>
        <taxon>Fungi</taxon>
        <taxon>Dikarya</taxon>
        <taxon>Ascomycota</taxon>
        <taxon>Pezizomycotina</taxon>
        <taxon>Sordariomycetes</taxon>
        <taxon>Sordariomycetidae</taxon>
        <taxon>Diaporthales</taxon>
        <taxon>Cytosporaceae</taxon>
        <taxon>Cytospora</taxon>
    </lineage>
</organism>